<keyword evidence="3" id="KW-1185">Reference proteome</keyword>
<dbReference type="OrthoDB" id="291334at2"/>
<dbReference type="Proteomes" id="UP000323994">
    <property type="component" value="Unassembled WGS sequence"/>
</dbReference>
<dbReference type="InterPro" id="IPR019268">
    <property type="entry name" value="DUF2278"/>
</dbReference>
<dbReference type="Pfam" id="PF00932">
    <property type="entry name" value="LTD"/>
    <property type="match status" value="1"/>
</dbReference>
<dbReference type="InterPro" id="IPR036415">
    <property type="entry name" value="Lamin_tail_dom_sf"/>
</dbReference>
<dbReference type="EMBL" id="VBSN01000038">
    <property type="protein sequence ID" value="KAA6439257.1"/>
    <property type="molecule type" value="Genomic_DNA"/>
</dbReference>
<dbReference type="SUPFAM" id="SSF74853">
    <property type="entry name" value="Lamin A/C globular tail domain"/>
    <property type="match status" value="1"/>
</dbReference>
<protein>
    <submittedName>
        <fullName evidence="2">DUF2278 family protein</fullName>
    </submittedName>
</protein>
<name>A0A5M8QSL7_9BACT</name>
<dbReference type="Pfam" id="PF10042">
    <property type="entry name" value="DUF2278"/>
    <property type="match status" value="1"/>
</dbReference>
<proteinExistence type="predicted"/>
<evidence type="ECO:0000313" key="3">
    <source>
        <dbReference type="Proteomes" id="UP000323994"/>
    </source>
</evidence>
<organism evidence="2 3">
    <name type="scientific">Dyadobacter flavalbus</name>
    <dbReference type="NCBI Taxonomy" id="2579942"/>
    <lineage>
        <taxon>Bacteria</taxon>
        <taxon>Pseudomonadati</taxon>
        <taxon>Bacteroidota</taxon>
        <taxon>Cytophagia</taxon>
        <taxon>Cytophagales</taxon>
        <taxon>Spirosomataceae</taxon>
        <taxon>Dyadobacter</taxon>
    </lineage>
</organism>
<accession>A0A5M8QSL7</accession>
<feature type="domain" description="LTD" evidence="1">
    <location>
        <begin position="225"/>
        <end position="320"/>
    </location>
</feature>
<sequence length="335" mass="36752">MPLKNYSILKALVIGKKLATSSSPHYQILVQDESGMQHRVAVNAKSQLPPSELLYYFDDDFQHELTDKIAEADLPSGFTSIASRPDGLALDFVRRNLFDTSKMKALPLDLPGPDNDLNEKLDFYIKKAVGDPTVVLYAFGEKWGSEPDKKDQYFGFLPGSGIHDIHMNQGNEGRFERDNGIWQDGGILLHFTLTDQWVALFLAFQSQSFHTDDSGNAVSEAPSQSSERGDVYIIAALASPESGQQEKVYLLNASGTSISLDGFVLTDMLNRRHPLDGKTIGAGEMLIVMLDNSTIQLGNNGGTLSLLDPDGKTMDGVSYTKKQSGIKGKLIVFSK</sequence>
<gene>
    <name evidence="2" type="ORF">FEM33_13355</name>
</gene>
<dbReference type="InterPro" id="IPR001322">
    <property type="entry name" value="Lamin_tail_dom"/>
</dbReference>
<reference evidence="2 3" key="1">
    <citation type="submission" date="2019-05" db="EMBL/GenBank/DDBJ databases">
        <authorList>
            <person name="Qu J.-H."/>
        </authorList>
    </citation>
    <scope>NUCLEOTIDE SEQUENCE [LARGE SCALE GENOMIC DNA]</scope>
    <source>
        <strain evidence="2 3">NS28</strain>
    </source>
</reference>
<evidence type="ECO:0000313" key="2">
    <source>
        <dbReference type="EMBL" id="KAA6439257.1"/>
    </source>
</evidence>
<comment type="caution">
    <text evidence="2">The sequence shown here is derived from an EMBL/GenBank/DDBJ whole genome shotgun (WGS) entry which is preliminary data.</text>
</comment>
<dbReference type="AlphaFoldDB" id="A0A5M8QSL7"/>
<evidence type="ECO:0000259" key="1">
    <source>
        <dbReference type="Pfam" id="PF00932"/>
    </source>
</evidence>
<dbReference type="RefSeq" id="WP_139012507.1">
    <property type="nucleotide sequence ID" value="NZ_VBSN01000038.1"/>
</dbReference>